<dbReference type="InterPro" id="IPR034762">
    <property type="entry name" value="Lys-tRNA-ligase_II_bac/euk"/>
</dbReference>
<dbReference type="Proteomes" id="UP000013827">
    <property type="component" value="Unassembled WGS sequence"/>
</dbReference>
<evidence type="ECO:0000313" key="13">
    <source>
        <dbReference type="Proteomes" id="UP000013827"/>
    </source>
</evidence>
<dbReference type="Gene3D" id="3.30.930.10">
    <property type="entry name" value="Bira Bifunctional Protein, Domain 2"/>
    <property type="match status" value="2"/>
</dbReference>
<keyword evidence="7" id="KW-0030">Aminoacyl-tRNA synthetase</keyword>
<dbReference type="InterPro" id="IPR006195">
    <property type="entry name" value="aa-tRNA-synth_II"/>
</dbReference>
<evidence type="ECO:0000259" key="11">
    <source>
        <dbReference type="PROSITE" id="PS50862"/>
    </source>
</evidence>
<dbReference type="Pfam" id="PF01336">
    <property type="entry name" value="tRNA_anti-codon"/>
    <property type="match status" value="1"/>
</dbReference>
<dbReference type="GeneID" id="17279464"/>
<dbReference type="PIRSF" id="PIRSF039101">
    <property type="entry name" value="LysRS2"/>
    <property type="match status" value="1"/>
</dbReference>
<dbReference type="CDD" id="cd00775">
    <property type="entry name" value="LysRS_core"/>
    <property type="match status" value="1"/>
</dbReference>
<dbReference type="InterPro" id="IPR045864">
    <property type="entry name" value="aa-tRNA-synth_II/BPL/LPL"/>
</dbReference>
<dbReference type="Gene3D" id="2.40.50.140">
    <property type="entry name" value="Nucleic acid-binding proteins"/>
    <property type="match status" value="1"/>
</dbReference>
<dbReference type="PaxDb" id="2903-EOD34193"/>
<dbReference type="RefSeq" id="XP_005786622.1">
    <property type="nucleotide sequence ID" value="XM_005786565.1"/>
</dbReference>
<organism evidence="12 13">
    <name type="scientific">Emiliania huxleyi (strain CCMP1516)</name>
    <dbReference type="NCBI Taxonomy" id="280463"/>
    <lineage>
        <taxon>Eukaryota</taxon>
        <taxon>Haptista</taxon>
        <taxon>Haptophyta</taxon>
        <taxon>Prymnesiophyceae</taxon>
        <taxon>Isochrysidales</taxon>
        <taxon>Noelaerhabdaceae</taxon>
        <taxon>Emiliania</taxon>
    </lineage>
</organism>
<dbReference type="InterPro" id="IPR004365">
    <property type="entry name" value="NA-bd_OB_tRNA"/>
</dbReference>
<evidence type="ECO:0000313" key="12">
    <source>
        <dbReference type="EnsemblProtists" id="EOD34193"/>
    </source>
</evidence>
<accession>A0A0D3KEK8</accession>
<evidence type="ECO:0000256" key="3">
    <source>
        <dbReference type="ARBA" id="ARBA00022598"/>
    </source>
</evidence>
<dbReference type="EC" id="6.1.1.6" evidence="2"/>
<feature type="compositionally biased region" description="Low complexity" evidence="10">
    <location>
        <begin position="40"/>
        <end position="57"/>
    </location>
</feature>
<comment type="catalytic activity">
    <reaction evidence="9">
        <text>tRNA(Lys) + L-lysine + ATP = L-lysyl-tRNA(Lys) + AMP + diphosphate</text>
        <dbReference type="Rhea" id="RHEA:20792"/>
        <dbReference type="Rhea" id="RHEA-COMP:9696"/>
        <dbReference type="Rhea" id="RHEA-COMP:9697"/>
        <dbReference type="ChEBI" id="CHEBI:30616"/>
        <dbReference type="ChEBI" id="CHEBI:32551"/>
        <dbReference type="ChEBI" id="CHEBI:33019"/>
        <dbReference type="ChEBI" id="CHEBI:78442"/>
        <dbReference type="ChEBI" id="CHEBI:78529"/>
        <dbReference type="ChEBI" id="CHEBI:456215"/>
        <dbReference type="EC" id="6.1.1.6"/>
    </reaction>
</comment>
<dbReference type="PANTHER" id="PTHR42918">
    <property type="entry name" value="LYSYL-TRNA SYNTHETASE"/>
    <property type="match status" value="1"/>
</dbReference>
<evidence type="ECO:0000256" key="5">
    <source>
        <dbReference type="ARBA" id="ARBA00022840"/>
    </source>
</evidence>
<reference evidence="13" key="1">
    <citation type="journal article" date="2013" name="Nature">
        <title>Pan genome of the phytoplankton Emiliania underpins its global distribution.</title>
        <authorList>
            <person name="Read B.A."/>
            <person name="Kegel J."/>
            <person name="Klute M.J."/>
            <person name="Kuo A."/>
            <person name="Lefebvre S.C."/>
            <person name="Maumus F."/>
            <person name="Mayer C."/>
            <person name="Miller J."/>
            <person name="Monier A."/>
            <person name="Salamov A."/>
            <person name="Young J."/>
            <person name="Aguilar M."/>
            <person name="Claverie J.M."/>
            <person name="Frickenhaus S."/>
            <person name="Gonzalez K."/>
            <person name="Herman E.K."/>
            <person name="Lin Y.C."/>
            <person name="Napier J."/>
            <person name="Ogata H."/>
            <person name="Sarno A.F."/>
            <person name="Shmutz J."/>
            <person name="Schroeder D."/>
            <person name="de Vargas C."/>
            <person name="Verret F."/>
            <person name="von Dassow P."/>
            <person name="Valentin K."/>
            <person name="Van de Peer Y."/>
            <person name="Wheeler G."/>
            <person name="Dacks J.B."/>
            <person name="Delwiche C.F."/>
            <person name="Dyhrman S.T."/>
            <person name="Glockner G."/>
            <person name="John U."/>
            <person name="Richards T."/>
            <person name="Worden A.Z."/>
            <person name="Zhang X."/>
            <person name="Grigoriev I.V."/>
            <person name="Allen A.E."/>
            <person name="Bidle K."/>
            <person name="Borodovsky M."/>
            <person name="Bowler C."/>
            <person name="Brownlee C."/>
            <person name="Cock J.M."/>
            <person name="Elias M."/>
            <person name="Gladyshev V.N."/>
            <person name="Groth M."/>
            <person name="Guda C."/>
            <person name="Hadaegh A."/>
            <person name="Iglesias-Rodriguez M.D."/>
            <person name="Jenkins J."/>
            <person name="Jones B.M."/>
            <person name="Lawson T."/>
            <person name="Leese F."/>
            <person name="Lindquist E."/>
            <person name="Lobanov A."/>
            <person name="Lomsadze A."/>
            <person name="Malik S.B."/>
            <person name="Marsh M.E."/>
            <person name="Mackinder L."/>
            <person name="Mock T."/>
            <person name="Mueller-Roeber B."/>
            <person name="Pagarete A."/>
            <person name="Parker M."/>
            <person name="Probert I."/>
            <person name="Quesneville H."/>
            <person name="Raines C."/>
            <person name="Rensing S.A."/>
            <person name="Riano-Pachon D.M."/>
            <person name="Richier S."/>
            <person name="Rokitta S."/>
            <person name="Shiraiwa Y."/>
            <person name="Soanes D.M."/>
            <person name="van der Giezen M."/>
            <person name="Wahlund T.M."/>
            <person name="Williams B."/>
            <person name="Wilson W."/>
            <person name="Wolfe G."/>
            <person name="Wurch L.L."/>
        </authorList>
    </citation>
    <scope>NUCLEOTIDE SEQUENCE</scope>
</reference>
<evidence type="ECO:0000256" key="10">
    <source>
        <dbReference type="SAM" id="MobiDB-lite"/>
    </source>
</evidence>
<feature type="compositionally biased region" description="Basic and acidic residues" evidence="10">
    <location>
        <begin position="19"/>
        <end position="39"/>
    </location>
</feature>
<dbReference type="InterPro" id="IPR018149">
    <property type="entry name" value="Lys-tRNA-synth_II_C"/>
</dbReference>
<reference evidence="12" key="2">
    <citation type="submission" date="2024-10" db="UniProtKB">
        <authorList>
            <consortium name="EnsemblProtists"/>
        </authorList>
    </citation>
    <scope>IDENTIFICATION</scope>
</reference>
<dbReference type="HOGENOM" id="CLU_008255_6_0_1"/>
<keyword evidence="13" id="KW-1185">Reference proteome</keyword>
<dbReference type="KEGG" id="ehx:EMIHUDRAFT_426543"/>
<dbReference type="InterPro" id="IPR044136">
    <property type="entry name" value="Lys-tRNA-ligase_II_N"/>
</dbReference>
<dbReference type="InterPro" id="IPR012340">
    <property type="entry name" value="NA-bd_OB-fold"/>
</dbReference>
<dbReference type="SUPFAM" id="SSF50249">
    <property type="entry name" value="Nucleic acid-binding proteins"/>
    <property type="match status" value="1"/>
</dbReference>
<dbReference type="Pfam" id="PF00152">
    <property type="entry name" value="tRNA-synt_2"/>
    <property type="match status" value="2"/>
</dbReference>
<proteinExistence type="inferred from homology"/>
<evidence type="ECO:0000256" key="8">
    <source>
        <dbReference type="ARBA" id="ARBA00030563"/>
    </source>
</evidence>
<dbReference type="PRINTS" id="PR00982">
    <property type="entry name" value="TRNASYNTHLYS"/>
</dbReference>
<dbReference type="SUPFAM" id="SSF55681">
    <property type="entry name" value="Class II aaRS and biotin synthetases"/>
    <property type="match status" value="1"/>
</dbReference>
<keyword evidence="6" id="KW-0648">Protein biosynthesis</keyword>
<evidence type="ECO:0000256" key="9">
    <source>
        <dbReference type="ARBA" id="ARBA00048573"/>
    </source>
</evidence>
<dbReference type="CDD" id="cd04322">
    <property type="entry name" value="LysRS_N"/>
    <property type="match status" value="1"/>
</dbReference>
<dbReference type="STRING" id="2903.R1DFC1"/>
<dbReference type="OMA" id="DFRNEGM"/>
<dbReference type="PANTHER" id="PTHR42918:SF9">
    <property type="entry name" value="LYSINE--TRNA LIGASE"/>
    <property type="match status" value="1"/>
</dbReference>
<dbReference type="PROSITE" id="PS50862">
    <property type="entry name" value="AA_TRNA_LIGASE_II"/>
    <property type="match status" value="1"/>
</dbReference>
<name>A0A0D3KEK8_EMIH1</name>
<keyword evidence="3" id="KW-0436">Ligase</keyword>
<dbReference type="eggNOG" id="KOG1885">
    <property type="taxonomic scope" value="Eukaryota"/>
</dbReference>
<dbReference type="GO" id="GO:0000049">
    <property type="term" value="F:tRNA binding"/>
    <property type="evidence" value="ECO:0007669"/>
    <property type="project" value="TreeGrafter"/>
</dbReference>
<keyword evidence="5" id="KW-0067">ATP-binding</keyword>
<dbReference type="NCBIfam" id="NF001756">
    <property type="entry name" value="PRK00484.1"/>
    <property type="match status" value="1"/>
</dbReference>
<evidence type="ECO:0000256" key="4">
    <source>
        <dbReference type="ARBA" id="ARBA00022741"/>
    </source>
</evidence>
<evidence type="ECO:0000256" key="2">
    <source>
        <dbReference type="ARBA" id="ARBA00013166"/>
    </source>
</evidence>
<dbReference type="AlphaFoldDB" id="A0A0D3KEK8"/>
<evidence type="ECO:0000256" key="7">
    <source>
        <dbReference type="ARBA" id="ARBA00023146"/>
    </source>
</evidence>
<protein>
    <recommendedName>
        <fullName evidence="2">lysine--tRNA ligase</fullName>
        <ecNumber evidence="2">6.1.1.6</ecNumber>
    </recommendedName>
    <alternativeName>
        <fullName evidence="8">Lysyl-tRNA synthetase</fullName>
    </alternativeName>
</protein>
<sequence>MPDEPEAAAPAGEAGLSKNEQKRRAKQEAQAKAKAEKAAAKAAADAAKPKPAAAAAAQEEEEEEQDPTKYFENRLTFVNGVKEKGANPYPHKFQTSMQLPDYVAKYESIGSGEMSADGGVGLAGRIATKRAGGKGRLVFFDVVGDGAKVQVFASADKFSDYAGLEKDEKAARFSALMSTLKRGDIVGVRGTPGKTKRGELSLFPTEMTLLTPCLHMLPKVPPGSSGLADKETRYRQRYLDLIMNPTTRSTFITRTRAINFLRRFLDMHGFLEVETPMMNAIPGGATARPFITKHNDLNLDMYMRIAPELYLKMLVVGGLDRAHATAVHGRLFTAGGVASRHNPEFTTCEFYWAYADYEDPTPPPHTRTHCSPTRTGPHVECRGVSSHSLLCTGPDQVHGRAPLADGAAHTGDDTSATRPRHGLCAEHGVECKPPLTTYRLLDKLVGEFLESQCLHPTFITDHPKIMSPLAKDHRSKPGLTERFELFANYHEMCNAYTELNDPVEQRARFAAQATWRRKAAGDDEAMFVDDGFITAPGPALEYGLPPTAGWGMGIDRLCMLLTDNESIKEVLLFPAMRPVGMAADFNPDCQ</sequence>
<dbReference type="GO" id="GO:0004824">
    <property type="term" value="F:lysine-tRNA ligase activity"/>
    <property type="evidence" value="ECO:0007669"/>
    <property type="project" value="UniProtKB-EC"/>
</dbReference>
<evidence type="ECO:0000256" key="1">
    <source>
        <dbReference type="ARBA" id="ARBA00008226"/>
    </source>
</evidence>
<dbReference type="InterPro" id="IPR004364">
    <property type="entry name" value="Aa-tRNA-synt_II"/>
</dbReference>
<dbReference type="GO" id="GO:0006430">
    <property type="term" value="P:lysyl-tRNA aminoacylation"/>
    <property type="evidence" value="ECO:0007669"/>
    <property type="project" value="InterPro"/>
</dbReference>
<dbReference type="GO" id="GO:0005829">
    <property type="term" value="C:cytosol"/>
    <property type="evidence" value="ECO:0007669"/>
    <property type="project" value="TreeGrafter"/>
</dbReference>
<feature type="region of interest" description="Disordered" evidence="10">
    <location>
        <begin position="1"/>
        <end position="69"/>
    </location>
</feature>
<feature type="domain" description="Aminoacyl-transfer RNA synthetases class-II family profile" evidence="11">
    <location>
        <begin position="260"/>
        <end position="578"/>
    </location>
</feature>
<dbReference type="EnsemblProtists" id="EOD34193">
    <property type="protein sequence ID" value="EOD34193"/>
    <property type="gene ID" value="EMIHUDRAFT_426543"/>
</dbReference>
<evidence type="ECO:0000256" key="6">
    <source>
        <dbReference type="ARBA" id="ARBA00022917"/>
    </source>
</evidence>
<keyword evidence="4" id="KW-0547">Nucleotide-binding</keyword>
<dbReference type="FunFam" id="2.40.50.140:FF:000050">
    <property type="entry name" value="Lysine--tRNA ligase"/>
    <property type="match status" value="1"/>
</dbReference>
<comment type="similarity">
    <text evidence="1">Belongs to the class-II aminoacyl-tRNA synthetase family.</text>
</comment>
<dbReference type="GO" id="GO:0005524">
    <property type="term" value="F:ATP binding"/>
    <property type="evidence" value="ECO:0007669"/>
    <property type="project" value="UniProtKB-KW"/>
</dbReference>